<name>A0A2N5UVX0_9BASI</name>
<reference evidence="3 4" key="1">
    <citation type="submission" date="2017-11" db="EMBL/GenBank/DDBJ databases">
        <title>De novo assembly and phasing of dikaryotic genomes from two isolates of Puccinia coronata f. sp. avenae, the causal agent of oat crown rust.</title>
        <authorList>
            <person name="Miller M.E."/>
            <person name="Zhang Y."/>
            <person name="Omidvar V."/>
            <person name="Sperschneider J."/>
            <person name="Schwessinger B."/>
            <person name="Raley C."/>
            <person name="Palmer J.M."/>
            <person name="Garnica D."/>
            <person name="Upadhyaya N."/>
            <person name="Rathjen J."/>
            <person name="Taylor J.M."/>
            <person name="Park R.F."/>
            <person name="Dodds P.N."/>
            <person name="Hirsch C.D."/>
            <person name="Kianian S.F."/>
            <person name="Figueroa M."/>
        </authorList>
    </citation>
    <scope>NUCLEOTIDE SEQUENCE [LARGE SCALE GENOMIC DNA]</scope>
    <source>
        <strain evidence="3">12NC29</strain>
    </source>
</reference>
<feature type="compositionally biased region" description="Polar residues" evidence="1">
    <location>
        <begin position="48"/>
        <end position="62"/>
    </location>
</feature>
<evidence type="ECO:0000313" key="4">
    <source>
        <dbReference type="Proteomes" id="UP000235388"/>
    </source>
</evidence>
<feature type="domain" description="Prolyl 4-hydroxylase alpha subunit Fe(2+) 2OG dioxygenase" evidence="2">
    <location>
        <begin position="339"/>
        <end position="422"/>
    </location>
</feature>
<evidence type="ECO:0000259" key="2">
    <source>
        <dbReference type="Pfam" id="PF13640"/>
    </source>
</evidence>
<dbReference type="EMBL" id="PGCJ01000164">
    <property type="protein sequence ID" value="PLW41894.1"/>
    <property type="molecule type" value="Genomic_DNA"/>
</dbReference>
<dbReference type="PANTHER" id="PTHR33099:SF7">
    <property type="entry name" value="MYND-TYPE DOMAIN-CONTAINING PROTEIN"/>
    <property type="match status" value="1"/>
</dbReference>
<feature type="compositionally biased region" description="Polar residues" evidence="1">
    <location>
        <begin position="83"/>
        <end position="100"/>
    </location>
</feature>
<feature type="compositionally biased region" description="Polar residues" evidence="1">
    <location>
        <begin position="1109"/>
        <end position="1122"/>
    </location>
</feature>
<keyword evidence="4" id="KW-1185">Reference proteome</keyword>
<accession>A0A2N5UVX0</accession>
<sequence length="1256" mass="140315">MYKFARSPEGRSGEGTEVHGGAAAVVSRLRSAAAMESPGANRDGAGKTSLTGSESQPASRRSTPPYPQATFLDEIPGFRAPTHQPSCSSLPPSGAPPSQTHDSHASFSAKVTPRRKAARKALAGTRAPVPPRTASCGCWLFNPPNDYPISLLEGFGYGFSFPDNNLSPYHFIPNQIPNDPQIGHPHGPHDGTRFMDDAREVDPAHYLNASTTEDLDFEDSLKIDLNKAFKAIKAPGTFAVWGALPTTPPAGLYIEGVGDIALPLQEQTIRQLIYKSHQAPYGRRSETLVDVSVRNTWEINGDQLHFFDPAWLRHLIHLSDLVASQLGIKEQIRLDLYKMLIYETGAMFKAHTDTEKTPGMFGTLIICLPSAHTGGEVIVRHHGQTKTLRTSDATQSYACWYSDVMHEVLPVTSGYRCVLTYNLAIKPGLTRPIATAPDYQRDFLRKTLRVWLSVFKTLKANDLARAQVMQDLTSELPFEIFLALLEKKDEGCPEVDDDDEDVPPWKRPRRCYYDSPKITNEDGTHVMAEITDTSYAVKSLQALDGTVIADDYDFDMELCLEKDPFLDLEIAEEDYEPYMGNWGPSATHWYRRGTLVIVPHSQLGNYLAQCGSENTESAFSYLAGLCSPPTAGEHIIDAMCKLCGPEPINGLSSREIRDILTIALQHSRYQLFKSFAGSHRGELPVTFFDWAKQWLDTLPEPERYDKYQNWIPLLLTGYSSLADRISIVQRISRPIMYIEPISTSWAQEFISQSINTFAHTIGAPTPEDGRVMVSAAFTLNAPWSNISPLLTFIFDRFQKHPLVGLPPETTSDILRATLLHSDYQLFKSIASCHRGELPTIFFDWAKQWLDTLPELERFEKYKNWIPLPLSGYPSLADRISIVQRISSPTGFVEPTSEPWSRDLIHQSINSFLGTIGMPTADDASVIVSAVFTLNDSWADTSTFLTSIFDRFPQADAATFSLAFLSRFKILTSSTETQFPVSDTMELRRNLSSRFFTGERTPANIIASTNSTPSSERCVGVRPQALVEFVCDLTDFNVNGDNLLDSFIQQISTHCTGFPAKHMRGFWMPFFYDLTRALASRSVPLNTAFYQQLAHQLIKRLDEQVLGPCPQSTPSSTKPQVSSPKAPRPQVSCSCGDCKALNRFLRDGSQTDTRFKLAQARRQHLETMVNRNKLFCTHQTEKTGTPRTLVITKSKTLELQDKIEGWKKQQREFYASLHKNIHPDRLKDVLGDEGFARVCSLAGNVLSESDRNSSNLA</sequence>
<dbReference type="Gene3D" id="2.60.120.620">
    <property type="entry name" value="q2cbj1_9rhob like domain"/>
    <property type="match status" value="1"/>
</dbReference>
<feature type="compositionally biased region" description="Low complexity" evidence="1">
    <location>
        <begin position="22"/>
        <end position="34"/>
    </location>
</feature>
<organism evidence="3 4">
    <name type="scientific">Puccinia coronata f. sp. avenae</name>
    <dbReference type="NCBI Taxonomy" id="200324"/>
    <lineage>
        <taxon>Eukaryota</taxon>
        <taxon>Fungi</taxon>
        <taxon>Dikarya</taxon>
        <taxon>Basidiomycota</taxon>
        <taxon>Pucciniomycotina</taxon>
        <taxon>Pucciniomycetes</taxon>
        <taxon>Pucciniales</taxon>
        <taxon>Pucciniaceae</taxon>
        <taxon>Puccinia</taxon>
    </lineage>
</organism>
<dbReference type="OrthoDB" id="124582at2759"/>
<proteinExistence type="predicted"/>
<feature type="region of interest" description="Disordered" evidence="1">
    <location>
        <begin position="1"/>
        <end position="116"/>
    </location>
</feature>
<evidence type="ECO:0000313" key="3">
    <source>
        <dbReference type="EMBL" id="PLW41894.1"/>
    </source>
</evidence>
<dbReference type="InterPro" id="IPR044862">
    <property type="entry name" value="Pro_4_hyd_alph_FE2OG_OXY"/>
</dbReference>
<feature type="region of interest" description="Disordered" evidence="1">
    <location>
        <begin position="1107"/>
        <end position="1129"/>
    </location>
</feature>
<comment type="caution">
    <text evidence="3">The sequence shown here is derived from an EMBL/GenBank/DDBJ whole genome shotgun (WGS) entry which is preliminary data.</text>
</comment>
<gene>
    <name evidence="3" type="ORF">PCANC_11050</name>
</gene>
<feature type="compositionally biased region" description="Basic and acidic residues" evidence="1">
    <location>
        <begin position="1"/>
        <end position="17"/>
    </location>
</feature>
<dbReference type="STRING" id="200324.A0A2N5UVX0"/>
<evidence type="ECO:0000256" key="1">
    <source>
        <dbReference type="SAM" id="MobiDB-lite"/>
    </source>
</evidence>
<protein>
    <recommendedName>
        <fullName evidence="2">Prolyl 4-hydroxylase alpha subunit Fe(2+) 2OG dioxygenase domain-containing protein</fullName>
    </recommendedName>
</protein>
<dbReference type="Proteomes" id="UP000235388">
    <property type="component" value="Unassembled WGS sequence"/>
</dbReference>
<dbReference type="AlphaFoldDB" id="A0A2N5UVX0"/>
<dbReference type="Pfam" id="PF13640">
    <property type="entry name" value="2OG-FeII_Oxy_3"/>
    <property type="match status" value="1"/>
</dbReference>
<dbReference type="PANTHER" id="PTHR33099">
    <property type="entry name" value="FE2OG DIOXYGENASE DOMAIN-CONTAINING PROTEIN"/>
    <property type="match status" value="1"/>
</dbReference>